<protein>
    <recommendedName>
        <fullName evidence="1">Glutathione S-transferase</fullName>
        <ecNumber evidence="1">2.5.1.18</ecNumber>
    </recommendedName>
</protein>
<evidence type="ECO:0000313" key="3">
    <source>
        <dbReference type="EMBL" id="GMN70968.1"/>
    </source>
</evidence>
<dbReference type="PANTHER" id="PTHR11260">
    <property type="entry name" value="GLUTATHIONE S-TRANSFERASE, GST, SUPERFAMILY, GST DOMAIN CONTAINING"/>
    <property type="match status" value="1"/>
</dbReference>
<reference evidence="3" key="1">
    <citation type="submission" date="2023-07" db="EMBL/GenBank/DDBJ databases">
        <title>draft genome sequence of fig (Ficus carica).</title>
        <authorList>
            <person name="Takahashi T."/>
            <person name="Nishimura K."/>
        </authorList>
    </citation>
    <scope>NUCLEOTIDE SEQUENCE</scope>
</reference>
<feature type="domain" description="GST C-terminal" evidence="2">
    <location>
        <begin position="1"/>
        <end position="73"/>
    </location>
</feature>
<evidence type="ECO:0000313" key="4">
    <source>
        <dbReference type="Proteomes" id="UP001187192"/>
    </source>
</evidence>
<comment type="catalytic activity">
    <reaction evidence="1">
        <text>RX + glutathione = an S-substituted glutathione + a halide anion + H(+)</text>
        <dbReference type="Rhea" id="RHEA:16437"/>
        <dbReference type="ChEBI" id="CHEBI:15378"/>
        <dbReference type="ChEBI" id="CHEBI:16042"/>
        <dbReference type="ChEBI" id="CHEBI:17792"/>
        <dbReference type="ChEBI" id="CHEBI:57925"/>
        <dbReference type="ChEBI" id="CHEBI:90779"/>
        <dbReference type="EC" id="2.5.1.18"/>
    </reaction>
</comment>
<comment type="function">
    <text evidence="1">Is involved in the conjugation of reduced glutathione to a wide number of exogenous and endogenous hydrophobic electrophiles.</text>
</comment>
<name>A0AA88JBN2_FICCA</name>
<keyword evidence="4" id="KW-1185">Reference proteome</keyword>
<keyword evidence="1" id="KW-0808">Transferase</keyword>
<dbReference type="InterPro" id="IPR045073">
    <property type="entry name" value="Omega/Tau-like"/>
</dbReference>
<dbReference type="GO" id="GO:0005829">
    <property type="term" value="C:cytosol"/>
    <property type="evidence" value="ECO:0007669"/>
    <property type="project" value="UniProtKB-SubCell"/>
</dbReference>
<dbReference type="Gene3D" id="1.20.1050.10">
    <property type="match status" value="1"/>
</dbReference>
<comment type="caution">
    <text evidence="3">The sequence shown here is derived from an EMBL/GenBank/DDBJ whole genome shotgun (WGS) entry which is preliminary data.</text>
</comment>
<dbReference type="GO" id="GO:0004364">
    <property type="term" value="F:glutathione transferase activity"/>
    <property type="evidence" value="ECO:0007669"/>
    <property type="project" value="UniProtKB-UniRule"/>
</dbReference>
<evidence type="ECO:0000256" key="1">
    <source>
        <dbReference type="RuleBase" id="RU369102"/>
    </source>
</evidence>
<dbReference type="InterPro" id="IPR036282">
    <property type="entry name" value="Glutathione-S-Trfase_C_sf"/>
</dbReference>
<sequence length="73" mass="8217">MIDSGTKVWTMKGEEQEAGKKEFLDNLKTLEAELGDKPYFGGDSFGFVDIALLGFYSWFHAFETLGNFIVEAE</sequence>
<dbReference type="InterPro" id="IPR045074">
    <property type="entry name" value="GST_C_Tau"/>
</dbReference>
<dbReference type="PROSITE" id="PS50405">
    <property type="entry name" value="GST_CTER"/>
    <property type="match status" value="1"/>
</dbReference>
<keyword evidence="1" id="KW-0963">Cytoplasm</keyword>
<proteinExistence type="inferred from homology"/>
<evidence type="ECO:0000259" key="2">
    <source>
        <dbReference type="PROSITE" id="PS50405"/>
    </source>
</evidence>
<dbReference type="AlphaFoldDB" id="A0AA88JBN2"/>
<accession>A0AA88JBN2</accession>
<dbReference type="InterPro" id="IPR010987">
    <property type="entry name" value="Glutathione-S-Trfase_C-like"/>
</dbReference>
<organism evidence="3 4">
    <name type="scientific">Ficus carica</name>
    <name type="common">Common fig</name>
    <dbReference type="NCBI Taxonomy" id="3494"/>
    <lineage>
        <taxon>Eukaryota</taxon>
        <taxon>Viridiplantae</taxon>
        <taxon>Streptophyta</taxon>
        <taxon>Embryophyta</taxon>
        <taxon>Tracheophyta</taxon>
        <taxon>Spermatophyta</taxon>
        <taxon>Magnoliopsida</taxon>
        <taxon>eudicotyledons</taxon>
        <taxon>Gunneridae</taxon>
        <taxon>Pentapetalae</taxon>
        <taxon>rosids</taxon>
        <taxon>fabids</taxon>
        <taxon>Rosales</taxon>
        <taxon>Moraceae</taxon>
        <taxon>Ficeae</taxon>
        <taxon>Ficus</taxon>
    </lineage>
</organism>
<dbReference type="Proteomes" id="UP001187192">
    <property type="component" value="Unassembled WGS sequence"/>
</dbReference>
<dbReference type="CDD" id="cd03185">
    <property type="entry name" value="GST_C_Tau"/>
    <property type="match status" value="1"/>
</dbReference>
<comment type="subcellular location">
    <subcellularLocation>
        <location evidence="1">Cytoplasm</location>
        <location evidence="1">Cytosol</location>
    </subcellularLocation>
</comment>
<dbReference type="PANTHER" id="PTHR11260:SF773">
    <property type="entry name" value="GLUTATHIONE S-TRANSFERASE U26"/>
    <property type="match status" value="1"/>
</dbReference>
<dbReference type="SUPFAM" id="SSF47616">
    <property type="entry name" value="GST C-terminal domain-like"/>
    <property type="match status" value="1"/>
</dbReference>
<dbReference type="Pfam" id="PF13410">
    <property type="entry name" value="GST_C_2"/>
    <property type="match status" value="1"/>
</dbReference>
<dbReference type="EC" id="2.5.1.18" evidence="1"/>
<dbReference type="EMBL" id="BTGU01016364">
    <property type="protein sequence ID" value="GMN70968.1"/>
    <property type="molecule type" value="Genomic_DNA"/>
</dbReference>
<gene>
    <name evidence="3" type="ORF">TIFTF001_055108</name>
</gene>
<dbReference type="GO" id="GO:0006749">
    <property type="term" value="P:glutathione metabolic process"/>
    <property type="evidence" value="ECO:0007669"/>
    <property type="project" value="InterPro"/>
</dbReference>
<comment type="similarity">
    <text evidence="1">Belongs to the GST superfamily.</text>
</comment>